<dbReference type="AlphaFoldDB" id="A0A2Z4Y8Q6"/>
<evidence type="ECO:0000256" key="1">
    <source>
        <dbReference type="SAM" id="MobiDB-lite"/>
    </source>
</evidence>
<evidence type="ECO:0000256" key="2">
    <source>
        <dbReference type="SAM" id="Phobius"/>
    </source>
</evidence>
<evidence type="ECO:0000313" key="4">
    <source>
        <dbReference type="Proteomes" id="UP000262583"/>
    </source>
</evidence>
<keyword evidence="2" id="KW-0472">Membrane</keyword>
<name>A0A2Z4Y8Q6_SUMC1</name>
<dbReference type="EMBL" id="CP030759">
    <property type="protein sequence ID" value="AXA36815.1"/>
    <property type="molecule type" value="Genomic_DNA"/>
</dbReference>
<keyword evidence="2" id="KW-0812">Transmembrane</keyword>
<dbReference type="KEGG" id="schv:BRCON_2038"/>
<feature type="transmembrane region" description="Helical" evidence="2">
    <location>
        <begin position="217"/>
        <end position="237"/>
    </location>
</feature>
<evidence type="ECO:0000313" key="3">
    <source>
        <dbReference type="EMBL" id="AXA36815.1"/>
    </source>
</evidence>
<reference evidence="3 4" key="1">
    <citation type="submission" date="2018-05" db="EMBL/GenBank/DDBJ databases">
        <title>A metagenomic window into the 2 km-deep terrestrial subsurface aquifer revealed taxonomically and functionally diverse microbial community comprising novel uncultured bacterial lineages.</title>
        <authorList>
            <person name="Kadnikov V.V."/>
            <person name="Mardanov A.V."/>
            <person name="Beletsky A.V."/>
            <person name="Banks D."/>
            <person name="Pimenov N.V."/>
            <person name="Frank Y.A."/>
            <person name="Karnachuk O.V."/>
            <person name="Ravin N.V."/>
        </authorList>
    </citation>
    <scope>NUCLEOTIDE SEQUENCE [LARGE SCALE GENOMIC DNA]</scope>
    <source>
        <strain evidence="3">BY</strain>
    </source>
</reference>
<sequence>MAGGGVSPGGRLHRFGASPSPQPPSPTITNATTTPILPRFRSLLIFLSLDLNLSTNRPLGPSNQSCKERRRWFALAQAVLARLSAIFAANEPSKQNSARCFRYHTAVILPENSGPLRSPFLKAHDAGFVLRSVGGLRDREFGQMLADGFQHTQFHESLKGFPRCGGQKGPEECRELSSYRVRFFLGWKERRFPKRLQGSRKTSCLFHYPQKMFRCSIFALLTFHSSVFSFVLFAFCFRTASVRESCGSRATGTIASRDPACRDRARRPRFGQLEEWLLGLAFPRLPFSPAATDLQRLVHHVQNPVGGPRRD</sequence>
<protein>
    <submittedName>
        <fullName evidence="3">Uncharacterized protein</fullName>
    </submittedName>
</protein>
<proteinExistence type="predicted"/>
<keyword evidence="2" id="KW-1133">Transmembrane helix</keyword>
<feature type="region of interest" description="Disordered" evidence="1">
    <location>
        <begin position="1"/>
        <end position="33"/>
    </location>
</feature>
<accession>A0A2Z4Y8Q6</accession>
<gene>
    <name evidence="3" type="ORF">BRCON_2038</name>
</gene>
<dbReference type="Proteomes" id="UP000262583">
    <property type="component" value="Chromosome"/>
</dbReference>
<organism evidence="3 4">
    <name type="scientific">Sumerlaea chitinivorans</name>
    <dbReference type="NCBI Taxonomy" id="2250252"/>
    <lineage>
        <taxon>Bacteria</taxon>
        <taxon>Candidatus Sumerlaeota</taxon>
        <taxon>Candidatus Sumerlaeia</taxon>
        <taxon>Candidatus Sumerlaeales</taxon>
        <taxon>Candidatus Sumerlaeaceae</taxon>
        <taxon>Candidatus Sumerlaea</taxon>
    </lineage>
</organism>